<comment type="caution">
    <text evidence="1">The sequence shown here is derived from an EMBL/GenBank/DDBJ whole genome shotgun (WGS) entry which is preliminary data.</text>
</comment>
<organism evidence="1 2">
    <name type="scientific">Pedobacter jamesrossensis</name>
    <dbReference type="NCBI Taxonomy" id="1908238"/>
    <lineage>
        <taxon>Bacteria</taxon>
        <taxon>Pseudomonadati</taxon>
        <taxon>Bacteroidota</taxon>
        <taxon>Sphingobacteriia</taxon>
        <taxon>Sphingobacteriales</taxon>
        <taxon>Sphingobacteriaceae</taxon>
        <taxon>Pedobacter</taxon>
    </lineage>
</organism>
<protein>
    <submittedName>
        <fullName evidence="1">Nucleotidyl transferase AbiEii/AbiGii toxin family protein</fullName>
    </submittedName>
</protein>
<sequence>MSNNPILAPAVAEMLIDLQVVFSAFNIDFYLVGAVARDIHLSANEQLMATRGTKDVDLAVTISDEGQYNQVKAALVETGLFEAHKTEAIKLMYKNSIEVDLLPFGEIEQPNRNVRLTAPTFVLNMPGFTEVYPFVKDFDFGNGQLIKVCTMEGIVLLKLLANNDRPQRTKDITDIEHIIQSYFELYDDDIYMVHYELLELYDTKDVDYIQLVCSRLIGKKMKVMLEGSPELEQRIIAILSKRETARWQAMLEGMKDLNTI</sequence>
<name>A0ABV8NLJ4_9SPHI</name>
<keyword evidence="1" id="KW-0808">Transferase</keyword>
<dbReference type="RefSeq" id="WP_378960114.1">
    <property type="nucleotide sequence ID" value="NZ_JBHRXC010000016.1"/>
</dbReference>
<evidence type="ECO:0000313" key="1">
    <source>
        <dbReference type="EMBL" id="MFC4196771.1"/>
    </source>
</evidence>
<accession>A0ABV8NLJ4</accession>
<dbReference type="Gene3D" id="3.30.460.40">
    <property type="match status" value="1"/>
</dbReference>
<gene>
    <name evidence="1" type="ORF">ACFOUY_08680</name>
</gene>
<proteinExistence type="predicted"/>
<dbReference type="GO" id="GO:0016740">
    <property type="term" value="F:transferase activity"/>
    <property type="evidence" value="ECO:0007669"/>
    <property type="project" value="UniProtKB-KW"/>
</dbReference>
<dbReference type="EMBL" id="JBHSBY010000038">
    <property type="protein sequence ID" value="MFC4196771.1"/>
    <property type="molecule type" value="Genomic_DNA"/>
</dbReference>
<dbReference type="InterPro" id="IPR014942">
    <property type="entry name" value="AbiEii"/>
</dbReference>
<dbReference type="Pfam" id="PF08843">
    <property type="entry name" value="AbiEii"/>
    <property type="match status" value="1"/>
</dbReference>
<dbReference type="Proteomes" id="UP001595792">
    <property type="component" value="Unassembled WGS sequence"/>
</dbReference>
<evidence type="ECO:0000313" key="2">
    <source>
        <dbReference type="Proteomes" id="UP001595792"/>
    </source>
</evidence>
<keyword evidence="2" id="KW-1185">Reference proteome</keyword>
<reference evidence="2" key="1">
    <citation type="journal article" date="2019" name="Int. J. Syst. Evol. Microbiol.">
        <title>The Global Catalogue of Microorganisms (GCM) 10K type strain sequencing project: providing services to taxonomists for standard genome sequencing and annotation.</title>
        <authorList>
            <consortium name="The Broad Institute Genomics Platform"/>
            <consortium name="The Broad Institute Genome Sequencing Center for Infectious Disease"/>
            <person name="Wu L."/>
            <person name="Ma J."/>
        </authorList>
    </citation>
    <scope>NUCLEOTIDE SEQUENCE [LARGE SCALE GENOMIC DNA]</scope>
    <source>
        <strain evidence="2">CCM 8689</strain>
    </source>
</reference>